<gene>
    <name evidence="5" type="ORF">Salmuc_03287</name>
</gene>
<evidence type="ECO:0000313" key="5">
    <source>
        <dbReference type="EMBL" id="EPX77965.1"/>
    </source>
</evidence>
<evidence type="ECO:0000256" key="3">
    <source>
        <dbReference type="ARBA" id="ARBA00023163"/>
    </source>
</evidence>
<sequence>MAETRVRIRKRKTLTDQLYGQILEQIVSGQLQEGDKLPSEHQICDAFAVSRPVVREALRRLQEDHLIESRRGVGSFVRKRPPQGLIEYASADSVAGLMRAMEARMTVESATARMAAQRADSADLTKISDALDALEQSMALRQPSRDPDFAFHLAVAEASHNEVYVAMLQSAQEVMQRAIDVAQSITRGGSQARVDRVLLEHRQIYEAILSRDAEAAGLSMAYHLLQARQRITDHAREE</sequence>
<dbReference type="SMART" id="SM00895">
    <property type="entry name" value="FCD"/>
    <property type="match status" value="1"/>
</dbReference>
<dbReference type="CDD" id="cd07377">
    <property type="entry name" value="WHTH_GntR"/>
    <property type="match status" value="1"/>
</dbReference>
<dbReference type="HOGENOM" id="CLU_017584_9_1_5"/>
<dbReference type="GO" id="GO:0003700">
    <property type="term" value="F:DNA-binding transcription factor activity"/>
    <property type="evidence" value="ECO:0007669"/>
    <property type="project" value="InterPro"/>
</dbReference>
<dbReference type="PANTHER" id="PTHR43537:SF5">
    <property type="entry name" value="UXU OPERON TRANSCRIPTIONAL REGULATOR"/>
    <property type="match status" value="1"/>
</dbReference>
<reference evidence="6" key="1">
    <citation type="journal article" date="2014" name="Stand. Genomic Sci.">
        <title>Genome sequence of the exopolysaccharide-producing Salipiger mucosus type strain (DSM 16094(T)), a moderately halophilic member of the Roseobacter clade.</title>
        <authorList>
            <person name="Riedel T."/>
            <person name="Spring S."/>
            <person name="Fiebig A."/>
            <person name="Petersen J."/>
            <person name="Kyrpides N.C."/>
            <person name="Goker M."/>
            <person name="Klenk H.P."/>
        </authorList>
    </citation>
    <scope>NUCLEOTIDE SEQUENCE [LARGE SCALE GENOMIC DNA]</scope>
    <source>
        <strain evidence="6">DSM 16094</strain>
    </source>
</reference>
<evidence type="ECO:0000256" key="2">
    <source>
        <dbReference type="ARBA" id="ARBA00023125"/>
    </source>
</evidence>
<proteinExistence type="predicted"/>
<keyword evidence="1" id="KW-0805">Transcription regulation</keyword>
<dbReference type="PROSITE" id="PS50949">
    <property type="entry name" value="HTH_GNTR"/>
    <property type="match status" value="1"/>
</dbReference>
<dbReference type="EMBL" id="APVH01000042">
    <property type="protein sequence ID" value="EPX77965.1"/>
    <property type="molecule type" value="Genomic_DNA"/>
</dbReference>
<name>S9RIL9_9RHOB</name>
<evidence type="ECO:0000256" key="1">
    <source>
        <dbReference type="ARBA" id="ARBA00023015"/>
    </source>
</evidence>
<protein>
    <submittedName>
        <fullName evidence="5">Putative transcription regulator protein</fullName>
    </submittedName>
</protein>
<dbReference type="InterPro" id="IPR036388">
    <property type="entry name" value="WH-like_DNA-bd_sf"/>
</dbReference>
<feature type="domain" description="HTH gntR-type" evidence="4">
    <location>
        <begin position="12"/>
        <end position="80"/>
    </location>
</feature>
<dbReference type="InterPro" id="IPR036390">
    <property type="entry name" value="WH_DNA-bd_sf"/>
</dbReference>
<dbReference type="SUPFAM" id="SSF48008">
    <property type="entry name" value="GntR ligand-binding domain-like"/>
    <property type="match status" value="1"/>
</dbReference>
<dbReference type="InterPro" id="IPR011711">
    <property type="entry name" value="GntR_C"/>
</dbReference>
<dbReference type="Gene3D" id="1.10.10.10">
    <property type="entry name" value="Winged helix-like DNA-binding domain superfamily/Winged helix DNA-binding domain"/>
    <property type="match status" value="1"/>
</dbReference>
<dbReference type="Pfam" id="PF07729">
    <property type="entry name" value="FCD"/>
    <property type="match status" value="1"/>
</dbReference>
<dbReference type="AlphaFoldDB" id="S9RIL9"/>
<dbReference type="InterPro" id="IPR000524">
    <property type="entry name" value="Tscrpt_reg_HTH_GntR"/>
</dbReference>
<evidence type="ECO:0000313" key="6">
    <source>
        <dbReference type="Proteomes" id="UP000015347"/>
    </source>
</evidence>
<dbReference type="Gene3D" id="1.20.120.530">
    <property type="entry name" value="GntR ligand-binding domain-like"/>
    <property type="match status" value="1"/>
</dbReference>
<dbReference type="eggNOG" id="COG2186">
    <property type="taxonomic scope" value="Bacteria"/>
</dbReference>
<dbReference type="SUPFAM" id="SSF46785">
    <property type="entry name" value="Winged helix' DNA-binding domain"/>
    <property type="match status" value="1"/>
</dbReference>
<keyword evidence="2" id="KW-0238">DNA-binding</keyword>
<comment type="caution">
    <text evidence="5">The sequence shown here is derived from an EMBL/GenBank/DDBJ whole genome shotgun (WGS) entry which is preliminary data.</text>
</comment>
<dbReference type="PRINTS" id="PR00035">
    <property type="entry name" value="HTHGNTR"/>
</dbReference>
<dbReference type="InterPro" id="IPR008920">
    <property type="entry name" value="TF_FadR/GntR_C"/>
</dbReference>
<keyword evidence="3" id="KW-0804">Transcription</keyword>
<organism evidence="5 6">
    <name type="scientific">Salipiger mucosus DSM 16094</name>
    <dbReference type="NCBI Taxonomy" id="1123237"/>
    <lineage>
        <taxon>Bacteria</taxon>
        <taxon>Pseudomonadati</taxon>
        <taxon>Pseudomonadota</taxon>
        <taxon>Alphaproteobacteria</taxon>
        <taxon>Rhodobacterales</taxon>
        <taxon>Roseobacteraceae</taxon>
        <taxon>Salipiger</taxon>
    </lineage>
</organism>
<dbReference type="SMART" id="SM00345">
    <property type="entry name" value="HTH_GNTR"/>
    <property type="match status" value="1"/>
</dbReference>
<dbReference type="GO" id="GO:0003677">
    <property type="term" value="F:DNA binding"/>
    <property type="evidence" value="ECO:0007669"/>
    <property type="project" value="UniProtKB-KW"/>
</dbReference>
<dbReference type="PANTHER" id="PTHR43537">
    <property type="entry name" value="TRANSCRIPTIONAL REGULATOR, GNTR FAMILY"/>
    <property type="match status" value="1"/>
</dbReference>
<dbReference type="Proteomes" id="UP000015347">
    <property type="component" value="Unassembled WGS sequence"/>
</dbReference>
<dbReference type="STRING" id="1123237.Salmuc_03287"/>
<dbReference type="RefSeq" id="WP_020040089.1">
    <property type="nucleotide sequence ID" value="NZ_KE557281.1"/>
</dbReference>
<dbReference type="OrthoDB" id="9028214at2"/>
<evidence type="ECO:0000259" key="4">
    <source>
        <dbReference type="PROSITE" id="PS50949"/>
    </source>
</evidence>
<accession>S9RIL9</accession>
<dbReference type="Pfam" id="PF00392">
    <property type="entry name" value="GntR"/>
    <property type="match status" value="1"/>
</dbReference>
<keyword evidence="6" id="KW-1185">Reference proteome</keyword>